<organism evidence="2 3">
    <name type="scientific">Streptosporangium lutulentum</name>
    <dbReference type="NCBI Taxonomy" id="1461250"/>
    <lineage>
        <taxon>Bacteria</taxon>
        <taxon>Bacillati</taxon>
        <taxon>Actinomycetota</taxon>
        <taxon>Actinomycetes</taxon>
        <taxon>Streptosporangiales</taxon>
        <taxon>Streptosporangiaceae</taxon>
        <taxon>Streptosporangium</taxon>
    </lineage>
</organism>
<gene>
    <name evidence="2" type="ORF">J2853_001665</name>
</gene>
<evidence type="ECO:0000313" key="3">
    <source>
        <dbReference type="Proteomes" id="UP001225356"/>
    </source>
</evidence>
<feature type="region of interest" description="Disordered" evidence="1">
    <location>
        <begin position="1"/>
        <end position="24"/>
    </location>
</feature>
<reference evidence="2 3" key="1">
    <citation type="submission" date="2023-07" db="EMBL/GenBank/DDBJ databases">
        <title>Sequencing the genomes of 1000 actinobacteria strains.</title>
        <authorList>
            <person name="Klenk H.-P."/>
        </authorList>
    </citation>
    <scope>NUCLEOTIDE SEQUENCE [LARGE SCALE GENOMIC DNA]</scope>
    <source>
        <strain evidence="2 3">DSM 46740</strain>
    </source>
</reference>
<dbReference type="EMBL" id="JAUSQU010000001">
    <property type="protein sequence ID" value="MDP9842454.1"/>
    <property type="molecule type" value="Genomic_DNA"/>
</dbReference>
<dbReference type="RefSeq" id="WP_307556358.1">
    <property type="nucleotide sequence ID" value="NZ_JAUSQU010000001.1"/>
</dbReference>
<feature type="compositionally biased region" description="Polar residues" evidence="1">
    <location>
        <begin position="1"/>
        <end position="17"/>
    </location>
</feature>
<feature type="region of interest" description="Disordered" evidence="1">
    <location>
        <begin position="251"/>
        <end position="282"/>
    </location>
</feature>
<name>A0ABT9Q923_9ACTN</name>
<evidence type="ECO:0000313" key="2">
    <source>
        <dbReference type="EMBL" id="MDP9842454.1"/>
    </source>
</evidence>
<sequence length="282" mass="30764">MTDQPFQPPQSVRTEAGSTVPYPEVVGPRGQRFQVLSLALAFTSGLVVQANQPDSDDSESSESGDEAAELPSHAIGSFGVDFNATVRFVGNEAWKIGWVQTVESADFWVLYRNGARAARQRTKLPQRMRDSDTRKGCWYGDESREKADPAKPVTISLMDDPVVPFHHPRHTGGPGLAALVDWTPAGCGGEKEFWTWLVAVREDANHQPMDVVYLHHTHWKVMFDCVIHGDADKPTANVPATSGVVLLSEGVGQGGATPALDGRGVLPRDEVNQVEDLPDEQQ</sequence>
<protein>
    <submittedName>
        <fullName evidence="2">Uncharacterized protein</fullName>
    </submittedName>
</protein>
<feature type="compositionally biased region" description="Acidic residues" evidence="1">
    <location>
        <begin position="272"/>
        <end position="282"/>
    </location>
</feature>
<proteinExistence type="predicted"/>
<feature type="region of interest" description="Disordered" evidence="1">
    <location>
        <begin position="50"/>
        <end position="69"/>
    </location>
</feature>
<accession>A0ABT9Q923</accession>
<keyword evidence="3" id="KW-1185">Reference proteome</keyword>
<feature type="compositionally biased region" description="Acidic residues" evidence="1">
    <location>
        <begin position="54"/>
        <end position="68"/>
    </location>
</feature>
<comment type="caution">
    <text evidence="2">The sequence shown here is derived from an EMBL/GenBank/DDBJ whole genome shotgun (WGS) entry which is preliminary data.</text>
</comment>
<evidence type="ECO:0000256" key="1">
    <source>
        <dbReference type="SAM" id="MobiDB-lite"/>
    </source>
</evidence>
<dbReference type="Proteomes" id="UP001225356">
    <property type="component" value="Unassembled WGS sequence"/>
</dbReference>